<feature type="chain" id="PRO_5043110060" description="Carbonic anhydrase" evidence="6">
    <location>
        <begin position="30"/>
        <end position="276"/>
    </location>
</feature>
<keyword evidence="9" id="KW-1185">Reference proteome</keyword>
<evidence type="ECO:0000256" key="1">
    <source>
        <dbReference type="ARBA" id="ARBA00001947"/>
    </source>
</evidence>
<dbReference type="InterPro" id="IPR018338">
    <property type="entry name" value="Carbonic_anhydrase_a-class_CS"/>
</dbReference>
<keyword evidence="6" id="KW-0732">Signal</keyword>
<dbReference type="PANTHER" id="PTHR18952:SF201">
    <property type="entry name" value="CARBONIC ANHYDRASE"/>
    <property type="match status" value="1"/>
</dbReference>
<name>A0AAV3S0T2_LITER</name>
<dbReference type="InterPro" id="IPR041891">
    <property type="entry name" value="Alpha_CA_prokaryot-like"/>
</dbReference>
<evidence type="ECO:0000256" key="3">
    <source>
        <dbReference type="ARBA" id="ARBA00022723"/>
    </source>
</evidence>
<evidence type="ECO:0000256" key="6">
    <source>
        <dbReference type="RuleBase" id="RU367011"/>
    </source>
</evidence>
<feature type="signal peptide" evidence="6">
    <location>
        <begin position="1"/>
        <end position="29"/>
    </location>
</feature>
<dbReference type="SMART" id="SM01057">
    <property type="entry name" value="Carb_anhydrase"/>
    <property type="match status" value="1"/>
</dbReference>
<accession>A0AAV3S0T2</accession>
<dbReference type="InterPro" id="IPR023561">
    <property type="entry name" value="Carbonic_anhydrase_a-class"/>
</dbReference>
<sequence>MKRATAQTLTLSLLLIIVLLFWITKSIGAQEVEDESEFNYIKGSDKGPHRWGYLKEEWAACKHGKMQSPIDMSHERVRIIQKVEKRSYKPANATISNRGHDIMVQFNGDAGAMFINGNEYLLSQVHWHSTSEHTIHGRRYALELHLVHQCFNQSVKNNVSVVAVLFKIGKPDKFLTELTPTIKTMIDLHEERHLELVDPRRIKINNKRFYRYLGSLTVPPCTEGVIWTISKKIMTVSKDQVMLLREAVHDSAENNARPLQPRNPRRDVHLMVPAKI</sequence>
<evidence type="ECO:0000256" key="5">
    <source>
        <dbReference type="ARBA" id="ARBA00023239"/>
    </source>
</evidence>
<comment type="catalytic activity">
    <reaction evidence="6">
        <text>hydrogencarbonate + H(+) = CO2 + H2O</text>
        <dbReference type="Rhea" id="RHEA:10748"/>
        <dbReference type="ChEBI" id="CHEBI:15377"/>
        <dbReference type="ChEBI" id="CHEBI:15378"/>
        <dbReference type="ChEBI" id="CHEBI:16526"/>
        <dbReference type="ChEBI" id="CHEBI:17544"/>
        <dbReference type="EC" id="4.2.1.1"/>
    </reaction>
</comment>
<protein>
    <recommendedName>
        <fullName evidence="2 6">Carbonic anhydrase</fullName>
        <ecNumber evidence="2 6">4.2.1.1</ecNumber>
    </recommendedName>
</protein>
<dbReference type="SUPFAM" id="SSF51069">
    <property type="entry name" value="Carbonic anhydrase"/>
    <property type="match status" value="1"/>
</dbReference>
<gene>
    <name evidence="8" type="ORF">LIER_34617</name>
</gene>
<organism evidence="8 9">
    <name type="scientific">Lithospermum erythrorhizon</name>
    <name type="common">Purple gromwell</name>
    <name type="synonym">Lithospermum officinale var. erythrorhizon</name>
    <dbReference type="NCBI Taxonomy" id="34254"/>
    <lineage>
        <taxon>Eukaryota</taxon>
        <taxon>Viridiplantae</taxon>
        <taxon>Streptophyta</taxon>
        <taxon>Embryophyta</taxon>
        <taxon>Tracheophyta</taxon>
        <taxon>Spermatophyta</taxon>
        <taxon>Magnoliopsida</taxon>
        <taxon>eudicotyledons</taxon>
        <taxon>Gunneridae</taxon>
        <taxon>Pentapetalae</taxon>
        <taxon>asterids</taxon>
        <taxon>lamiids</taxon>
        <taxon>Boraginales</taxon>
        <taxon>Boraginaceae</taxon>
        <taxon>Boraginoideae</taxon>
        <taxon>Lithospermeae</taxon>
        <taxon>Lithospermum</taxon>
    </lineage>
</organism>
<dbReference type="InterPro" id="IPR036398">
    <property type="entry name" value="CA_dom_sf"/>
</dbReference>
<evidence type="ECO:0000313" key="9">
    <source>
        <dbReference type="Proteomes" id="UP001454036"/>
    </source>
</evidence>
<dbReference type="InterPro" id="IPR001148">
    <property type="entry name" value="CA_dom"/>
</dbReference>
<dbReference type="Proteomes" id="UP001454036">
    <property type="component" value="Unassembled WGS sequence"/>
</dbReference>
<dbReference type="EC" id="4.2.1.1" evidence="2 6"/>
<dbReference type="Gene3D" id="3.10.200.10">
    <property type="entry name" value="Alpha carbonic anhydrase"/>
    <property type="match status" value="1"/>
</dbReference>
<dbReference type="Pfam" id="PF00194">
    <property type="entry name" value="Carb_anhydrase"/>
    <property type="match status" value="1"/>
</dbReference>
<dbReference type="GO" id="GO:0006730">
    <property type="term" value="P:one-carbon metabolic process"/>
    <property type="evidence" value="ECO:0007669"/>
    <property type="project" value="TreeGrafter"/>
</dbReference>
<evidence type="ECO:0000313" key="8">
    <source>
        <dbReference type="EMBL" id="GAA0187329.1"/>
    </source>
</evidence>
<keyword evidence="4 6" id="KW-0862">Zinc</keyword>
<dbReference type="PROSITE" id="PS51144">
    <property type="entry name" value="ALPHA_CA_2"/>
    <property type="match status" value="1"/>
</dbReference>
<evidence type="ECO:0000256" key="4">
    <source>
        <dbReference type="ARBA" id="ARBA00022833"/>
    </source>
</evidence>
<dbReference type="PANTHER" id="PTHR18952">
    <property type="entry name" value="CARBONIC ANHYDRASE"/>
    <property type="match status" value="1"/>
</dbReference>
<comment type="cofactor">
    <cofactor evidence="1 6">
        <name>Zn(2+)</name>
        <dbReference type="ChEBI" id="CHEBI:29105"/>
    </cofactor>
</comment>
<feature type="domain" description="Alpha-carbonic anhydrase" evidence="7">
    <location>
        <begin position="36"/>
        <end position="271"/>
    </location>
</feature>
<dbReference type="AlphaFoldDB" id="A0AAV3S0T2"/>
<comment type="similarity">
    <text evidence="6">Belongs to the alpha-carbonic anhydrase family.</text>
</comment>
<keyword evidence="3 6" id="KW-0479">Metal-binding</keyword>
<dbReference type="PROSITE" id="PS00162">
    <property type="entry name" value="ALPHA_CA_1"/>
    <property type="match status" value="1"/>
</dbReference>
<dbReference type="GO" id="GO:0004089">
    <property type="term" value="F:carbonate dehydratase activity"/>
    <property type="evidence" value="ECO:0007669"/>
    <property type="project" value="UniProtKB-UniRule"/>
</dbReference>
<reference evidence="8 9" key="1">
    <citation type="submission" date="2024-01" db="EMBL/GenBank/DDBJ databases">
        <title>The complete chloroplast genome sequence of Lithospermum erythrorhizon: insights into the phylogenetic relationship among Boraginaceae species and the maternal lineages of purple gromwells.</title>
        <authorList>
            <person name="Okada T."/>
            <person name="Watanabe K."/>
        </authorList>
    </citation>
    <scope>NUCLEOTIDE SEQUENCE [LARGE SCALE GENOMIC DNA]</scope>
</reference>
<proteinExistence type="inferred from homology"/>
<evidence type="ECO:0000259" key="7">
    <source>
        <dbReference type="PROSITE" id="PS51144"/>
    </source>
</evidence>
<comment type="caution">
    <text evidence="8">The sequence shown here is derived from an EMBL/GenBank/DDBJ whole genome shotgun (WGS) entry which is preliminary data.</text>
</comment>
<dbReference type="CDD" id="cd03124">
    <property type="entry name" value="alpha_CA_prokaryotic_like"/>
    <property type="match status" value="1"/>
</dbReference>
<dbReference type="EMBL" id="BAABME010014600">
    <property type="protein sequence ID" value="GAA0187329.1"/>
    <property type="molecule type" value="Genomic_DNA"/>
</dbReference>
<evidence type="ECO:0000256" key="2">
    <source>
        <dbReference type="ARBA" id="ARBA00012925"/>
    </source>
</evidence>
<comment type="function">
    <text evidence="6">Reversible hydration of carbon dioxide.</text>
</comment>
<keyword evidence="5 6" id="KW-0456">Lyase</keyword>
<dbReference type="GO" id="GO:0008270">
    <property type="term" value="F:zinc ion binding"/>
    <property type="evidence" value="ECO:0007669"/>
    <property type="project" value="UniProtKB-UniRule"/>
</dbReference>